<proteinExistence type="predicted"/>
<keyword evidence="1" id="KW-0472">Membrane</keyword>
<reference evidence="2" key="1">
    <citation type="submission" date="2020-05" db="EMBL/GenBank/DDBJ databases">
        <authorList>
            <person name="Chiriac C."/>
            <person name="Salcher M."/>
            <person name="Ghai R."/>
            <person name="Kavagutti S V."/>
        </authorList>
    </citation>
    <scope>NUCLEOTIDE SEQUENCE</scope>
</reference>
<dbReference type="AlphaFoldDB" id="A0A6J7H3C0"/>
<evidence type="ECO:0000256" key="1">
    <source>
        <dbReference type="SAM" id="Phobius"/>
    </source>
</evidence>
<protein>
    <submittedName>
        <fullName evidence="2">Unannotated protein</fullName>
    </submittedName>
</protein>
<evidence type="ECO:0000313" key="2">
    <source>
        <dbReference type="EMBL" id="CAB4915477.1"/>
    </source>
</evidence>
<dbReference type="EMBL" id="CAFBMS010000024">
    <property type="protein sequence ID" value="CAB4915477.1"/>
    <property type="molecule type" value="Genomic_DNA"/>
</dbReference>
<name>A0A6J7H3C0_9ZZZZ</name>
<keyword evidence="1" id="KW-1133">Transmembrane helix</keyword>
<gene>
    <name evidence="2" type="ORF">UFOPK3614_00560</name>
</gene>
<sequence>MTGWFSSFMNHPATYLQSGWLQISVSNLLVILLMLAVFALAILLPFPGDRK</sequence>
<feature type="transmembrane region" description="Helical" evidence="1">
    <location>
        <begin position="20"/>
        <end position="46"/>
    </location>
</feature>
<keyword evidence="1" id="KW-0812">Transmembrane</keyword>
<accession>A0A6J7H3C0</accession>
<organism evidence="2">
    <name type="scientific">freshwater metagenome</name>
    <dbReference type="NCBI Taxonomy" id="449393"/>
    <lineage>
        <taxon>unclassified sequences</taxon>
        <taxon>metagenomes</taxon>
        <taxon>ecological metagenomes</taxon>
    </lineage>
</organism>